<keyword evidence="2" id="KW-0732">Signal</keyword>
<protein>
    <submittedName>
        <fullName evidence="3">Uncharacterized protein</fullName>
    </submittedName>
</protein>
<feature type="region of interest" description="Disordered" evidence="1">
    <location>
        <begin position="56"/>
        <end position="81"/>
    </location>
</feature>
<evidence type="ECO:0000256" key="2">
    <source>
        <dbReference type="SAM" id="SignalP"/>
    </source>
</evidence>
<accession>A0A2X0QWK6</accession>
<feature type="chain" id="PRO_5015997756" evidence="2">
    <location>
        <begin position="23"/>
        <end position="81"/>
    </location>
</feature>
<evidence type="ECO:0000256" key="1">
    <source>
        <dbReference type="SAM" id="MobiDB-lite"/>
    </source>
</evidence>
<gene>
    <name evidence="3" type="ORF">NITFAB_1558</name>
</gene>
<dbReference type="EMBL" id="LS423452">
    <property type="protein sequence ID" value="SPS05968.1"/>
    <property type="molecule type" value="Genomic_DNA"/>
</dbReference>
<name>A0A2X0QWK6_9PROT</name>
<organism evidence="3">
    <name type="scientific">Candidatus Nitrotoga fabula</name>
    <dbReference type="NCBI Taxonomy" id="2182327"/>
    <lineage>
        <taxon>Bacteria</taxon>
        <taxon>Pseudomonadati</taxon>
        <taxon>Pseudomonadota</taxon>
        <taxon>Betaproteobacteria</taxon>
        <taxon>Nitrosomonadales</taxon>
        <taxon>Gallionellaceae</taxon>
        <taxon>Candidatus Nitrotoga</taxon>
    </lineage>
</organism>
<feature type="region of interest" description="Disordered" evidence="1">
    <location>
        <begin position="24"/>
        <end position="43"/>
    </location>
</feature>
<feature type="signal peptide" evidence="2">
    <location>
        <begin position="1"/>
        <end position="22"/>
    </location>
</feature>
<sequence>MKKLLISSVVAVLCMGASVVYADDTHHPEQGSAPAFKSSPGKSDGIWECYYPKGSAGDSGVADAQMGQGTRAHETVTGTHG</sequence>
<reference evidence="3" key="1">
    <citation type="submission" date="2018-05" db="EMBL/GenBank/DDBJ databases">
        <authorList>
            <person name="Lanie J.A."/>
            <person name="Ng W.-L."/>
            <person name="Kazmierczak K.M."/>
            <person name="Andrzejewski T.M."/>
            <person name="Davidsen T.M."/>
            <person name="Wayne K.J."/>
            <person name="Tettelin H."/>
            <person name="Glass J.I."/>
            <person name="Rusch D."/>
            <person name="Podicherti R."/>
            <person name="Tsui H.-C.T."/>
            <person name="Winkler M.E."/>
        </authorList>
    </citation>
    <scope>NUCLEOTIDE SEQUENCE</scope>
    <source>
        <strain evidence="3">KNB</strain>
    </source>
</reference>
<dbReference type="AlphaFoldDB" id="A0A2X0QWK6"/>
<proteinExistence type="predicted"/>
<evidence type="ECO:0000313" key="3">
    <source>
        <dbReference type="EMBL" id="SPS05968.1"/>
    </source>
</evidence>